<dbReference type="EMBL" id="JAAAHW010009418">
    <property type="protein sequence ID" value="KAF9941334.1"/>
    <property type="molecule type" value="Genomic_DNA"/>
</dbReference>
<accession>A0A9P6INY9</accession>
<keyword evidence="3" id="KW-0732">Signal</keyword>
<keyword evidence="2" id="KW-0472">Membrane</keyword>
<reference evidence="4" key="1">
    <citation type="journal article" date="2020" name="Fungal Divers.">
        <title>Resolving the Mortierellaceae phylogeny through synthesis of multi-gene phylogenetics and phylogenomics.</title>
        <authorList>
            <person name="Vandepol N."/>
            <person name="Liber J."/>
            <person name="Desiro A."/>
            <person name="Na H."/>
            <person name="Kennedy M."/>
            <person name="Barry K."/>
            <person name="Grigoriev I.V."/>
            <person name="Miller A.N."/>
            <person name="O'Donnell K."/>
            <person name="Stajich J.E."/>
            <person name="Bonito G."/>
        </authorList>
    </citation>
    <scope>NUCLEOTIDE SEQUENCE</scope>
    <source>
        <strain evidence="4">MES-2147</strain>
    </source>
</reference>
<dbReference type="Proteomes" id="UP000749646">
    <property type="component" value="Unassembled WGS sequence"/>
</dbReference>
<feature type="region of interest" description="Disordered" evidence="1">
    <location>
        <begin position="192"/>
        <end position="219"/>
    </location>
</feature>
<feature type="transmembrane region" description="Helical" evidence="2">
    <location>
        <begin position="142"/>
        <end position="165"/>
    </location>
</feature>
<keyword evidence="2" id="KW-1133">Transmembrane helix</keyword>
<evidence type="ECO:0000256" key="1">
    <source>
        <dbReference type="SAM" id="MobiDB-lite"/>
    </source>
</evidence>
<evidence type="ECO:0000256" key="3">
    <source>
        <dbReference type="SAM" id="SignalP"/>
    </source>
</evidence>
<dbReference type="AlphaFoldDB" id="A0A9P6INY9"/>
<name>A0A9P6INY9_9FUNG</name>
<keyword evidence="2" id="KW-0812">Transmembrane</keyword>
<gene>
    <name evidence="4" type="ORF">BGZ65_004050</name>
</gene>
<feature type="compositionally biased region" description="Polar residues" evidence="1">
    <location>
        <begin position="201"/>
        <end position="218"/>
    </location>
</feature>
<keyword evidence="5" id="KW-1185">Reference proteome</keyword>
<evidence type="ECO:0000313" key="4">
    <source>
        <dbReference type="EMBL" id="KAF9941334.1"/>
    </source>
</evidence>
<evidence type="ECO:0000256" key="2">
    <source>
        <dbReference type="SAM" id="Phobius"/>
    </source>
</evidence>
<feature type="signal peptide" evidence="3">
    <location>
        <begin position="1"/>
        <end position="27"/>
    </location>
</feature>
<sequence>MLALSSSVAVRLAITLLFTFGLSFTLAAPIDSNATITLSFFTGNNEPVPTANATIETRATTCVQIPSLANSFRSNTNQAILALYQDSDCQSYLYSVAGMLANAHGARSLAWTDVDRDQSHTPGETFTDTSLDKSVKDSKAHLIQVAIIALSCTFVLIALGVYLCYMDNKRNLKRGGYVPEPSYPTGHRSMAEVSGPGRSVHQYNSHQRNTSSTSSTATFLPPYGQDTVTIPNQVGTGVGLEPGAIQQGRNTGFGLGYAEANRQRHSRKDSDIFLKNAIKTPPHSPYLRPSSVVSDHGGVKIETAAVYAPA</sequence>
<protein>
    <submittedName>
        <fullName evidence="4">Uncharacterized protein</fullName>
    </submittedName>
</protein>
<evidence type="ECO:0000313" key="5">
    <source>
        <dbReference type="Proteomes" id="UP000749646"/>
    </source>
</evidence>
<feature type="chain" id="PRO_5040218390" evidence="3">
    <location>
        <begin position="28"/>
        <end position="310"/>
    </location>
</feature>
<dbReference type="OrthoDB" id="2408457at2759"/>
<comment type="caution">
    <text evidence="4">The sequence shown here is derived from an EMBL/GenBank/DDBJ whole genome shotgun (WGS) entry which is preliminary data.</text>
</comment>
<organism evidence="4 5">
    <name type="scientific">Modicella reniformis</name>
    <dbReference type="NCBI Taxonomy" id="1440133"/>
    <lineage>
        <taxon>Eukaryota</taxon>
        <taxon>Fungi</taxon>
        <taxon>Fungi incertae sedis</taxon>
        <taxon>Mucoromycota</taxon>
        <taxon>Mortierellomycotina</taxon>
        <taxon>Mortierellomycetes</taxon>
        <taxon>Mortierellales</taxon>
        <taxon>Mortierellaceae</taxon>
        <taxon>Modicella</taxon>
    </lineage>
</organism>
<proteinExistence type="predicted"/>